<protein>
    <recommendedName>
        <fullName evidence="3">DUF1801 domain-containing protein</fullName>
    </recommendedName>
</protein>
<organism evidence="1 2">
    <name type="scientific">Microcella pacifica</name>
    <dbReference type="NCBI Taxonomy" id="2591847"/>
    <lineage>
        <taxon>Bacteria</taxon>
        <taxon>Bacillati</taxon>
        <taxon>Actinomycetota</taxon>
        <taxon>Actinomycetes</taxon>
        <taxon>Micrococcales</taxon>
        <taxon>Microbacteriaceae</taxon>
        <taxon>Microcella</taxon>
    </lineage>
</organism>
<dbReference type="Proteomes" id="UP000818266">
    <property type="component" value="Unassembled WGS sequence"/>
</dbReference>
<dbReference type="AlphaFoldDB" id="A0A9E5MFC4"/>
<reference evidence="1 2" key="1">
    <citation type="submission" date="2020-03" db="EMBL/GenBank/DDBJ databases">
        <title>Chryseoglobus sp. isolated from a deep-sea seamount.</title>
        <authorList>
            <person name="Zhang D.-C."/>
        </authorList>
    </citation>
    <scope>NUCLEOTIDE SEQUENCE [LARGE SCALE GENOMIC DNA]</scope>
    <source>
        <strain evidence="1 2">KN1116</strain>
    </source>
</reference>
<dbReference type="EMBL" id="VIKT02000016">
    <property type="protein sequence ID" value="NHF63512.1"/>
    <property type="molecule type" value="Genomic_DNA"/>
</dbReference>
<comment type="caution">
    <text evidence="1">The sequence shown here is derived from an EMBL/GenBank/DDBJ whole genome shotgun (WGS) entry which is preliminary data.</text>
</comment>
<proteinExistence type="predicted"/>
<keyword evidence="2" id="KW-1185">Reference proteome</keyword>
<accession>A0A9E5MFC4</accession>
<sequence>MERTGADVDEFLASLDGPHAETVRAIDALIGERLGGRERELWEGVFWGGTEQRIIGYARIEQPRPKGESVEWFLLGLAQQQKHVSLYVNAVAEGGYLLAQYQGRLGSLKQGAAALTIPSLEKVNLEGLASLVDEAFATLDS</sequence>
<dbReference type="RefSeq" id="WP_152582568.1">
    <property type="nucleotide sequence ID" value="NZ_VIKT02000016.1"/>
</dbReference>
<name>A0A9E5MFC4_9MICO</name>
<evidence type="ECO:0000313" key="2">
    <source>
        <dbReference type="Proteomes" id="UP000818266"/>
    </source>
</evidence>
<evidence type="ECO:0000313" key="1">
    <source>
        <dbReference type="EMBL" id="NHF63512.1"/>
    </source>
</evidence>
<evidence type="ECO:0008006" key="3">
    <source>
        <dbReference type="Google" id="ProtNLM"/>
    </source>
</evidence>
<dbReference type="OrthoDB" id="5187996at2"/>
<gene>
    <name evidence="1" type="ORF">FK219_009715</name>
</gene>